<dbReference type="PANTHER" id="PTHR35756:SF1">
    <property type="entry name" value="OS05G0337400 PROTEIN"/>
    <property type="match status" value="1"/>
</dbReference>
<dbReference type="STRING" id="88036.D8RBZ2"/>
<evidence type="ECO:0000313" key="2">
    <source>
        <dbReference type="EMBL" id="EFJ30876.1"/>
    </source>
</evidence>
<reference evidence="2 3" key="1">
    <citation type="journal article" date="2011" name="Science">
        <title>The Selaginella genome identifies genetic changes associated with the evolution of vascular plants.</title>
        <authorList>
            <person name="Banks J.A."/>
            <person name="Nishiyama T."/>
            <person name="Hasebe M."/>
            <person name="Bowman J.L."/>
            <person name="Gribskov M."/>
            <person name="dePamphilis C."/>
            <person name="Albert V.A."/>
            <person name="Aono N."/>
            <person name="Aoyama T."/>
            <person name="Ambrose B.A."/>
            <person name="Ashton N.W."/>
            <person name="Axtell M.J."/>
            <person name="Barker E."/>
            <person name="Barker M.S."/>
            <person name="Bennetzen J.L."/>
            <person name="Bonawitz N.D."/>
            <person name="Chapple C."/>
            <person name="Cheng C."/>
            <person name="Correa L.G."/>
            <person name="Dacre M."/>
            <person name="DeBarry J."/>
            <person name="Dreyer I."/>
            <person name="Elias M."/>
            <person name="Engstrom E.M."/>
            <person name="Estelle M."/>
            <person name="Feng L."/>
            <person name="Finet C."/>
            <person name="Floyd S.K."/>
            <person name="Frommer W.B."/>
            <person name="Fujita T."/>
            <person name="Gramzow L."/>
            <person name="Gutensohn M."/>
            <person name="Harholt J."/>
            <person name="Hattori M."/>
            <person name="Heyl A."/>
            <person name="Hirai T."/>
            <person name="Hiwatashi Y."/>
            <person name="Ishikawa M."/>
            <person name="Iwata M."/>
            <person name="Karol K.G."/>
            <person name="Koehler B."/>
            <person name="Kolukisaoglu U."/>
            <person name="Kubo M."/>
            <person name="Kurata T."/>
            <person name="Lalonde S."/>
            <person name="Li K."/>
            <person name="Li Y."/>
            <person name="Litt A."/>
            <person name="Lyons E."/>
            <person name="Manning G."/>
            <person name="Maruyama T."/>
            <person name="Michael T.P."/>
            <person name="Mikami K."/>
            <person name="Miyazaki S."/>
            <person name="Morinaga S."/>
            <person name="Murata T."/>
            <person name="Mueller-Roeber B."/>
            <person name="Nelson D.R."/>
            <person name="Obara M."/>
            <person name="Oguri Y."/>
            <person name="Olmstead R.G."/>
            <person name="Onodera N."/>
            <person name="Petersen B.L."/>
            <person name="Pils B."/>
            <person name="Prigge M."/>
            <person name="Rensing S.A."/>
            <person name="Riano-Pachon D.M."/>
            <person name="Roberts A.W."/>
            <person name="Sato Y."/>
            <person name="Scheller H.V."/>
            <person name="Schulz B."/>
            <person name="Schulz C."/>
            <person name="Shakirov E.V."/>
            <person name="Shibagaki N."/>
            <person name="Shinohara N."/>
            <person name="Shippen D.E."/>
            <person name="Soerensen I."/>
            <person name="Sotooka R."/>
            <person name="Sugimoto N."/>
            <person name="Sugita M."/>
            <person name="Sumikawa N."/>
            <person name="Tanurdzic M."/>
            <person name="Theissen G."/>
            <person name="Ulvskov P."/>
            <person name="Wakazuki S."/>
            <person name="Weng J.K."/>
            <person name="Willats W.W."/>
            <person name="Wipf D."/>
            <person name="Wolf P.G."/>
            <person name="Yang L."/>
            <person name="Zimmer A.D."/>
            <person name="Zhu Q."/>
            <person name="Mitros T."/>
            <person name="Hellsten U."/>
            <person name="Loque D."/>
            <person name="Otillar R."/>
            <person name="Salamov A."/>
            <person name="Schmutz J."/>
            <person name="Shapiro H."/>
            <person name="Lindquist E."/>
            <person name="Lucas S."/>
            <person name="Rokhsar D."/>
            <person name="Grigoriev I.V."/>
        </authorList>
    </citation>
    <scope>NUCLEOTIDE SEQUENCE [LARGE SCALE GENOMIC DNA]</scope>
</reference>
<dbReference type="Gramene" id="EFJ30876">
    <property type="protein sequence ID" value="EFJ30876"/>
    <property type="gene ID" value="SELMODRAFT_451468"/>
</dbReference>
<dbReference type="OMA" id="RPFYFPS"/>
<dbReference type="InParanoid" id="D8RBZ2"/>
<feature type="compositionally biased region" description="Low complexity" evidence="1">
    <location>
        <begin position="24"/>
        <end position="36"/>
    </location>
</feature>
<protein>
    <recommendedName>
        <fullName evidence="4">HMA domain-containing protein</fullName>
    </recommendedName>
</protein>
<proteinExistence type="predicted"/>
<evidence type="ECO:0008006" key="4">
    <source>
        <dbReference type="Google" id="ProtNLM"/>
    </source>
</evidence>
<feature type="region of interest" description="Disordered" evidence="1">
    <location>
        <begin position="24"/>
        <end position="58"/>
    </location>
</feature>
<dbReference type="PANTHER" id="PTHR35756">
    <property type="entry name" value="OS05G0337400 PROTEIN"/>
    <property type="match status" value="1"/>
</dbReference>
<dbReference type="EMBL" id="GL377575">
    <property type="protein sequence ID" value="EFJ30876.1"/>
    <property type="molecule type" value="Genomic_DNA"/>
</dbReference>
<gene>
    <name evidence="2" type="ORF">SELMODRAFT_451468</name>
</gene>
<dbReference type="OrthoDB" id="1935207at2759"/>
<dbReference type="Proteomes" id="UP000001514">
    <property type="component" value="Unassembled WGS sequence"/>
</dbReference>
<organism evidence="3">
    <name type="scientific">Selaginella moellendorffii</name>
    <name type="common">Spikemoss</name>
    <dbReference type="NCBI Taxonomy" id="88036"/>
    <lineage>
        <taxon>Eukaryota</taxon>
        <taxon>Viridiplantae</taxon>
        <taxon>Streptophyta</taxon>
        <taxon>Embryophyta</taxon>
        <taxon>Tracheophyta</taxon>
        <taxon>Lycopodiopsida</taxon>
        <taxon>Selaginellales</taxon>
        <taxon>Selaginellaceae</taxon>
        <taxon>Selaginella</taxon>
    </lineage>
</organism>
<keyword evidence="3" id="KW-1185">Reference proteome</keyword>
<sequence>MRAPRGPTPHWRIFRVFAESTEAAVDSDAPVAAPDDSQVEPETAKEEESGGAAQEEQTEAEKLVMMLKAEGSMPDVSIPIVQSSLEAMEDVSDVRITTFEGLTSISLTKKTIIQATNVASEIVDTMEKAGFRMHTLNLAIDDED</sequence>
<dbReference type="HOGENOM" id="CLU_1799789_0_0_1"/>
<accession>D8RBZ2</accession>
<dbReference type="AlphaFoldDB" id="D8RBZ2"/>
<evidence type="ECO:0000313" key="3">
    <source>
        <dbReference type="Proteomes" id="UP000001514"/>
    </source>
</evidence>
<dbReference type="KEGG" id="smo:SELMODRAFT_451468"/>
<evidence type="ECO:0000256" key="1">
    <source>
        <dbReference type="SAM" id="MobiDB-lite"/>
    </source>
</evidence>
<name>D8RBZ2_SELML</name>
<dbReference type="eggNOG" id="ENOG502S239">
    <property type="taxonomic scope" value="Eukaryota"/>
</dbReference>